<reference evidence="3" key="1">
    <citation type="submission" date="2016-10" db="EMBL/GenBank/DDBJ databases">
        <authorList>
            <person name="Varghese N."/>
            <person name="Submissions S."/>
        </authorList>
    </citation>
    <scope>NUCLEOTIDE SEQUENCE [LARGE SCALE GENOMIC DNA]</scope>
    <source>
        <strain evidence="3">CCTCC 2012022</strain>
    </source>
</reference>
<organism evidence="2 3">
    <name type="scientific">Geopseudomonas guangdongensis</name>
    <dbReference type="NCBI Taxonomy" id="1245526"/>
    <lineage>
        <taxon>Bacteria</taxon>
        <taxon>Pseudomonadati</taxon>
        <taxon>Pseudomonadota</taxon>
        <taxon>Gammaproteobacteria</taxon>
        <taxon>Pseudomonadales</taxon>
        <taxon>Pseudomonadaceae</taxon>
        <taxon>Geopseudomonas</taxon>
    </lineage>
</organism>
<gene>
    <name evidence="2" type="ORF">SAMN05216580_1026</name>
</gene>
<dbReference type="OrthoDB" id="7057164at2"/>
<evidence type="ECO:0000313" key="2">
    <source>
        <dbReference type="EMBL" id="SDU02495.1"/>
    </source>
</evidence>
<dbReference type="STRING" id="1245526.SAMN05216580_1026"/>
<dbReference type="RefSeq" id="WP_157718972.1">
    <property type="nucleotide sequence ID" value="NZ_LT629780.1"/>
</dbReference>
<keyword evidence="1" id="KW-0812">Transmembrane</keyword>
<keyword evidence="3" id="KW-1185">Reference proteome</keyword>
<evidence type="ECO:0000313" key="3">
    <source>
        <dbReference type="Proteomes" id="UP000243063"/>
    </source>
</evidence>
<accession>A0A1H2F5C1</accession>
<name>A0A1H2F5C1_9GAMM</name>
<evidence type="ECO:0000256" key="1">
    <source>
        <dbReference type="SAM" id="Phobius"/>
    </source>
</evidence>
<keyword evidence="1" id="KW-0472">Membrane</keyword>
<dbReference type="Proteomes" id="UP000243063">
    <property type="component" value="Chromosome I"/>
</dbReference>
<feature type="transmembrane region" description="Helical" evidence="1">
    <location>
        <begin position="58"/>
        <end position="75"/>
    </location>
</feature>
<protein>
    <submittedName>
        <fullName evidence="2">Uncharacterized protein</fullName>
    </submittedName>
</protein>
<feature type="transmembrane region" description="Helical" evidence="1">
    <location>
        <begin position="105"/>
        <end position="131"/>
    </location>
</feature>
<keyword evidence="1" id="KW-1133">Transmembrane helix</keyword>
<dbReference type="AlphaFoldDB" id="A0A1H2F5C1"/>
<sequence>MSIDVISHMAEHKNKASVDREAELRVELFFLSLKKALNRVYGNLGELIEDGLLRATKYNIALSVICSAIFSYIALSDDIKALVRRETIPFPVRDFVIGYVGVEHITFWVAITGFLIAAWLFCSSAISDIILKRQNRRLRAENFDLKSKNSGMSIDCHELFSKYIYSIFRKYGYGSSERISLYVLDLEHFRCIGRHSSDEKYRELPKKMYPKEVGFIGAAWRKGDFSISELPDPSLRLSEWFDSNEANTNISREALQQIGMKSRAFHCVRIQNSKSTPVAIIVFESTNKKLPNEKTVNKDFGKYEARMIANLLDALKPHMVNLELAKREGF</sequence>
<dbReference type="EMBL" id="LT629780">
    <property type="protein sequence ID" value="SDU02495.1"/>
    <property type="molecule type" value="Genomic_DNA"/>
</dbReference>
<proteinExistence type="predicted"/>